<protein>
    <submittedName>
        <fullName evidence="2 3">Amidase</fullName>
        <ecNumber evidence="3">3.5.1.4</ecNumber>
    </submittedName>
</protein>
<accession>A0A8E2LPN3</accession>
<feature type="domain" description="Amidase" evidence="1">
    <location>
        <begin position="38"/>
        <end position="454"/>
    </location>
</feature>
<dbReference type="GO" id="GO:0004040">
    <property type="term" value="F:amidase activity"/>
    <property type="evidence" value="ECO:0007669"/>
    <property type="project" value="UniProtKB-EC"/>
</dbReference>
<dbReference type="EMBL" id="MWQA01000001">
    <property type="protein sequence ID" value="ORC07005.1"/>
    <property type="molecule type" value="Genomic_DNA"/>
</dbReference>
<dbReference type="AlphaFoldDB" id="A0A8E2LPN3"/>
<dbReference type="InterPro" id="IPR000120">
    <property type="entry name" value="Amidase"/>
</dbReference>
<reference evidence="2 4" key="1">
    <citation type="submission" date="2017-02" db="EMBL/GenBank/DDBJ databases">
        <title>Mycobacterium kansasii genomes.</title>
        <authorList>
            <person name="Borowka P."/>
            <person name="Strapagiel D."/>
            <person name="Marciniak B."/>
            <person name="Lach J."/>
            <person name="Bakula Z."/>
            <person name="Van Ingen J."/>
            <person name="Safianowska A."/>
            <person name="Brzostek A."/>
            <person name="Dziadek J."/>
            <person name="Jagielski T."/>
        </authorList>
    </citation>
    <scope>NUCLEOTIDE SEQUENCE [LARGE SCALE GENOMIC DNA]</scope>
    <source>
        <strain evidence="2 4">12MK</strain>
    </source>
</reference>
<evidence type="ECO:0000313" key="2">
    <source>
        <dbReference type="EMBL" id="ORC07005.1"/>
    </source>
</evidence>
<dbReference type="Proteomes" id="UP000271464">
    <property type="component" value="Unassembled WGS sequence"/>
</dbReference>
<name>A0A8E2LPN3_9MYCO</name>
<reference evidence="3 5" key="2">
    <citation type="submission" date="2018-09" db="EMBL/GenBank/DDBJ databases">
        <authorList>
            <person name="Tagini F."/>
        </authorList>
    </citation>
    <scope>NUCLEOTIDE SEQUENCE [LARGE SCALE GENOMIC DNA]</scope>
    <source>
        <strain evidence="3 5">MK4</strain>
    </source>
</reference>
<proteinExistence type="predicted"/>
<evidence type="ECO:0000313" key="3">
    <source>
        <dbReference type="EMBL" id="VAZ99916.1"/>
    </source>
</evidence>
<dbReference type="PROSITE" id="PS00571">
    <property type="entry name" value="AMIDASES"/>
    <property type="match status" value="1"/>
</dbReference>
<evidence type="ECO:0000259" key="1">
    <source>
        <dbReference type="Pfam" id="PF01425"/>
    </source>
</evidence>
<dbReference type="Pfam" id="PF01425">
    <property type="entry name" value="Amidase"/>
    <property type="match status" value="1"/>
</dbReference>
<dbReference type="InterPro" id="IPR023631">
    <property type="entry name" value="Amidase_dom"/>
</dbReference>
<evidence type="ECO:0000313" key="5">
    <source>
        <dbReference type="Proteomes" id="UP000271464"/>
    </source>
</evidence>
<dbReference type="PANTHER" id="PTHR11895:SF176">
    <property type="entry name" value="AMIDASE AMID-RELATED"/>
    <property type="match status" value="1"/>
</dbReference>
<keyword evidence="5" id="KW-1185">Reference proteome</keyword>
<dbReference type="EC" id="3.5.1.4" evidence="3"/>
<dbReference type="InterPro" id="IPR020556">
    <property type="entry name" value="Amidase_CS"/>
</dbReference>
<dbReference type="PANTHER" id="PTHR11895">
    <property type="entry name" value="TRANSAMIDASE"/>
    <property type="match status" value="1"/>
</dbReference>
<comment type="caution">
    <text evidence="2">The sequence shown here is derived from an EMBL/GenBank/DDBJ whole genome shotgun (WGS) entry which is preliminary data.</text>
</comment>
<organism evidence="2 4">
    <name type="scientific">Mycobacterium persicum</name>
    <dbReference type="NCBI Taxonomy" id="1487726"/>
    <lineage>
        <taxon>Bacteria</taxon>
        <taxon>Bacillati</taxon>
        <taxon>Actinomycetota</taxon>
        <taxon>Actinomycetes</taxon>
        <taxon>Mycobacteriales</taxon>
        <taxon>Mycobacteriaceae</taxon>
        <taxon>Mycobacterium</taxon>
    </lineage>
</organism>
<dbReference type="Proteomes" id="UP000192335">
    <property type="component" value="Unassembled WGS sequence"/>
</dbReference>
<sequence>MTARRSEVSAQLDDDEIWKLELTEVAELIRTRQVSSAELTHATLRRIEKLDAGLKSHVFVMADSAVEAARAADAELARGHRRGVLHGVPIGVKDLCYTADAPTGAGTVIHREFRSSYDATVVARLRAAGAVITGKLAMTEGAYLAYHPDLPAPVNPWDPATWAGVSSSGCAVATAAGLCFGSIGSDTGGSIRFPTSMCGLTGIKPTWGRVSRYGIVELAASFDHVGPIARSAIDAAVLLSVIAGFDVRDPTSSRTPVPNYAADLALTRVPRAGVDWSQLSGFDEDTKSMMAQVVTTLEGIGWSIVEITLPPLDRIVDVFATMRGFETAIAHAETYPARADEYGPVLRRLIDNGRELSAVEYQGLIAQRQEFTDALQRVFADVDLVLMPSAGLASPSLDSIGTLGTDPVLTATLARPTAPFNVSGNPAICLPTGVTARGTPLGVQFVGRHFAEQFLIQCGHAFQQATTFHRRRPQLSRVIPANPKAG</sequence>
<gene>
    <name evidence="3" type="primary">amiD</name>
    <name evidence="2" type="ORF">B4U45_10665</name>
    <name evidence="3" type="ORF">LAUMK4_04769</name>
</gene>
<keyword evidence="3" id="KW-0378">Hydrolase</keyword>
<evidence type="ECO:0000313" key="4">
    <source>
        <dbReference type="Proteomes" id="UP000192335"/>
    </source>
</evidence>
<dbReference type="SUPFAM" id="SSF75304">
    <property type="entry name" value="Amidase signature (AS) enzymes"/>
    <property type="match status" value="1"/>
</dbReference>
<dbReference type="Gene3D" id="3.90.1300.10">
    <property type="entry name" value="Amidase signature (AS) domain"/>
    <property type="match status" value="1"/>
</dbReference>
<dbReference type="InterPro" id="IPR036928">
    <property type="entry name" value="AS_sf"/>
</dbReference>
<dbReference type="EMBL" id="UPHM01000130">
    <property type="protein sequence ID" value="VAZ99916.1"/>
    <property type="molecule type" value="Genomic_DNA"/>
</dbReference>